<dbReference type="AlphaFoldDB" id="A0A172T9H6"/>
<evidence type="ECO:0000313" key="2">
    <source>
        <dbReference type="EMBL" id="ANE43463.1"/>
    </source>
</evidence>
<dbReference type="PATRIC" id="fig|1182568.3.peg.1338"/>
<dbReference type="EMBL" id="CP011387">
    <property type="protein sequence ID" value="ANE43463.1"/>
    <property type="molecule type" value="Genomic_DNA"/>
</dbReference>
<dbReference type="KEGG" id="dpu:SU48_06440"/>
<dbReference type="OrthoDB" id="61231at2"/>
<proteinExistence type="predicted"/>
<keyword evidence="3" id="KW-1185">Reference proteome</keyword>
<dbReference type="Proteomes" id="UP000077363">
    <property type="component" value="Chromosome"/>
</dbReference>
<name>A0A172T9H6_9DEIO</name>
<feature type="domain" description="IrrE N-terminal-like" evidence="1">
    <location>
        <begin position="46"/>
        <end position="152"/>
    </location>
</feature>
<protein>
    <recommendedName>
        <fullName evidence="1">IrrE N-terminal-like domain-containing protein</fullName>
    </recommendedName>
</protein>
<gene>
    <name evidence="2" type="ORF">SU48_06440</name>
</gene>
<evidence type="ECO:0000313" key="3">
    <source>
        <dbReference type="Proteomes" id="UP000077363"/>
    </source>
</evidence>
<accession>A0A172T9H6</accession>
<dbReference type="Pfam" id="PF06114">
    <property type="entry name" value="Peptidase_M78"/>
    <property type="match status" value="1"/>
</dbReference>
<sequence>MDDVLHDLFMYHVARHAEAEFAPEMPELARRLGMHYRVGPDSLATPERVVYVRADASAPQRRSEAAHEISHLLTAEAQPGEPSYEDVIRWYHASVPDMQAHLEVLADHGADRLLMPEVLVGAVLGHCGYSGRAVWELARFADVPTEDALRRLVYFDESVRIGGFISHGGFIQSAFSKRWRLPFWVGDRVPEPHLLLDEGVSLFAVPHTTRQLIGVTTVGEFDAA</sequence>
<dbReference type="RefSeq" id="WP_064014529.1">
    <property type="nucleotide sequence ID" value="NZ_CP011387.1"/>
</dbReference>
<organism evidence="2 3">
    <name type="scientific">Deinococcus puniceus</name>
    <dbReference type="NCBI Taxonomy" id="1182568"/>
    <lineage>
        <taxon>Bacteria</taxon>
        <taxon>Thermotogati</taxon>
        <taxon>Deinococcota</taxon>
        <taxon>Deinococci</taxon>
        <taxon>Deinococcales</taxon>
        <taxon>Deinococcaceae</taxon>
        <taxon>Deinococcus</taxon>
    </lineage>
</organism>
<dbReference type="InterPro" id="IPR010359">
    <property type="entry name" value="IrrE_HExxH"/>
</dbReference>
<reference evidence="2 3" key="1">
    <citation type="submission" date="2015-01" db="EMBL/GenBank/DDBJ databases">
        <title>Deinococcus puniceus/DY1/ whole genome sequencing.</title>
        <authorList>
            <person name="Kim M.K."/>
            <person name="Srinivasan S."/>
            <person name="Lee J.-J."/>
        </authorList>
    </citation>
    <scope>NUCLEOTIDE SEQUENCE [LARGE SCALE GENOMIC DNA]</scope>
    <source>
        <strain evidence="2 3">DY1</strain>
    </source>
</reference>
<evidence type="ECO:0000259" key="1">
    <source>
        <dbReference type="Pfam" id="PF06114"/>
    </source>
</evidence>